<dbReference type="RefSeq" id="XP_068363741.1">
    <property type="nucleotide sequence ID" value="XM_068501140.1"/>
</dbReference>
<dbReference type="PANTHER" id="PTHR11668:SF494">
    <property type="entry name" value="PROTEIN PHOSPHATASE, PUTATIVE-RELATED"/>
    <property type="match status" value="1"/>
</dbReference>
<dbReference type="Pfam" id="PF00149">
    <property type="entry name" value="Metallophos"/>
    <property type="match status" value="1"/>
</dbReference>
<dbReference type="SUPFAM" id="SSF56300">
    <property type="entry name" value="Metallo-dependent phosphatases"/>
    <property type="match status" value="1"/>
</dbReference>
<evidence type="ECO:0000259" key="2">
    <source>
        <dbReference type="PROSITE" id="PS00125"/>
    </source>
</evidence>
<dbReference type="VEuPathDB" id="TrichDB:TRFO_20006"/>
<dbReference type="SMART" id="SM00156">
    <property type="entry name" value="PP2Ac"/>
    <property type="match status" value="1"/>
</dbReference>
<feature type="domain" description="Serine/threonine specific protein phosphatases" evidence="2">
    <location>
        <begin position="124"/>
        <end position="129"/>
    </location>
</feature>
<dbReference type="EC" id="3.1.3.16" evidence="1"/>
<sequence length="389" mass="43756">MASPAFQVFSAYSFVYTLPEDLITSVGESIAIPSFDEDVLSRLCQQALKLFEKEEIVSEIDGDVIVVGDIHGSLHDLLRIINFCGQRTKVLFLGDYVDRGSYSVEVIALLLALKILYPDTFFLLRGNHEFDAMCSNYGFKDEVIKTNEYSDSLYDEFLHVFSYLPVAAIVNKSSFCIHGGLSPELKKISDIKRISRPVNNFDDCKLLSDIMWADPNTNNNQNFAENPRGRGTLFGGVEVVKFLKNNKLSRLIRAHECVQNGAQFLFGSKVITVFSASSYNYDMGNSSGLLNITEETNNVKEIVFEPLHRMPKEEAQYRQVAFRTERSASQAFLLSMASQKSLLIGSYSKSSDRNKMLKIASHFYTGNGKNQPISQPLPMLRNHSKLTII</sequence>
<dbReference type="GO" id="GO:0005737">
    <property type="term" value="C:cytoplasm"/>
    <property type="evidence" value="ECO:0007669"/>
    <property type="project" value="TreeGrafter"/>
</dbReference>
<evidence type="ECO:0000313" key="4">
    <source>
        <dbReference type="Proteomes" id="UP000179807"/>
    </source>
</evidence>
<protein>
    <recommendedName>
        <fullName evidence="1">Serine/threonine-protein phosphatase</fullName>
        <ecNumber evidence="1">3.1.3.16</ecNumber>
    </recommendedName>
</protein>
<dbReference type="CDD" id="cd00144">
    <property type="entry name" value="MPP_PPP_family"/>
    <property type="match status" value="1"/>
</dbReference>
<dbReference type="PROSITE" id="PS00125">
    <property type="entry name" value="SER_THR_PHOSPHATASE"/>
    <property type="match status" value="1"/>
</dbReference>
<dbReference type="InterPro" id="IPR029052">
    <property type="entry name" value="Metallo-depent_PP-like"/>
</dbReference>
<dbReference type="InterPro" id="IPR006186">
    <property type="entry name" value="Ser/Thr-sp_prot-phosphatase"/>
</dbReference>
<dbReference type="PANTHER" id="PTHR11668">
    <property type="entry name" value="SERINE/THREONINE PROTEIN PHOSPHATASE"/>
    <property type="match status" value="1"/>
</dbReference>
<reference evidence="3" key="1">
    <citation type="submission" date="2016-10" db="EMBL/GenBank/DDBJ databases">
        <authorList>
            <person name="Benchimol M."/>
            <person name="Almeida L.G."/>
            <person name="Vasconcelos A.T."/>
            <person name="Perreira-Neves A."/>
            <person name="Rosa I.A."/>
            <person name="Tasca T."/>
            <person name="Bogo M.R."/>
            <person name="de Souza W."/>
        </authorList>
    </citation>
    <scope>NUCLEOTIDE SEQUENCE [LARGE SCALE GENOMIC DNA]</scope>
    <source>
        <strain evidence="3">K</strain>
    </source>
</reference>
<dbReference type="OrthoDB" id="10510593at2759"/>
<dbReference type="GeneID" id="94835844"/>
<organism evidence="3 4">
    <name type="scientific">Tritrichomonas foetus</name>
    <dbReference type="NCBI Taxonomy" id="1144522"/>
    <lineage>
        <taxon>Eukaryota</taxon>
        <taxon>Metamonada</taxon>
        <taxon>Parabasalia</taxon>
        <taxon>Tritrichomonadida</taxon>
        <taxon>Tritrichomonadidae</taxon>
        <taxon>Tritrichomonas</taxon>
    </lineage>
</organism>
<dbReference type="InterPro" id="IPR050341">
    <property type="entry name" value="PP1_catalytic_subunit"/>
</dbReference>
<keyword evidence="1" id="KW-0378">Hydrolase</keyword>
<dbReference type="GO" id="GO:0004722">
    <property type="term" value="F:protein serine/threonine phosphatase activity"/>
    <property type="evidence" value="ECO:0007669"/>
    <property type="project" value="UniProtKB-EC"/>
</dbReference>
<dbReference type="EMBL" id="MLAK01000606">
    <property type="protein sequence ID" value="OHT10605.1"/>
    <property type="molecule type" value="Genomic_DNA"/>
</dbReference>
<dbReference type="GO" id="GO:0005634">
    <property type="term" value="C:nucleus"/>
    <property type="evidence" value="ECO:0007669"/>
    <property type="project" value="TreeGrafter"/>
</dbReference>
<dbReference type="PRINTS" id="PR00114">
    <property type="entry name" value="STPHPHTASE"/>
</dbReference>
<proteinExistence type="inferred from homology"/>
<accession>A0A1J4KMK6</accession>
<evidence type="ECO:0000256" key="1">
    <source>
        <dbReference type="RuleBase" id="RU004273"/>
    </source>
</evidence>
<comment type="catalytic activity">
    <reaction evidence="1">
        <text>O-phospho-L-threonyl-[protein] + H2O = L-threonyl-[protein] + phosphate</text>
        <dbReference type="Rhea" id="RHEA:47004"/>
        <dbReference type="Rhea" id="RHEA-COMP:11060"/>
        <dbReference type="Rhea" id="RHEA-COMP:11605"/>
        <dbReference type="ChEBI" id="CHEBI:15377"/>
        <dbReference type="ChEBI" id="CHEBI:30013"/>
        <dbReference type="ChEBI" id="CHEBI:43474"/>
        <dbReference type="ChEBI" id="CHEBI:61977"/>
        <dbReference type="EC" id="3.1.3.16"/>
    </reaction>
</comment>
<dbReference type="Gene3D" id="3.60.21.10">
    <property type="match status" value="1"/>
</dbReference>
<name>A0A1J4KMK6_9EUKA</name>
<gene>
    <name evidence="3" type="primary">pppB</name>
    <name evidence="3" type="ORF">TRFO_20006</name>
</gene>
<evidence type="ECO:0000313" key="3">
    <source>
        <dbReference type="EMBL" id="OHT10605.1"/>
    </source>
</evidence>
<comment type="caution">
    <text evidence="3">The sequence shown here is derived from an EMBL/GenBank/DDBJ whole genome shotgun (WGS) entry which is preliminary data.</text>
</comment>
<dbReference type="InterPro" id="IPR004843">
    <property type="entry name" value="Calcineurin-like_PHP"/>
</dbReference>
<dbReference type="AlphaFoldDB" id="A0A1J4KMK6"/>
<keyword evidence="4" id="KW-1185">Reference proteome</keyword>
<comment type="similarity">
    <text evidence="1">Belongs to the PPP phosphatase family.</text>
</comment>
<dbReference type="Proteomes" id="UP000179807">
    <property type="component" value="Unassembled WGS sequence"/>
</dbReference>